<dbReference type="InterPro" id="IPR033118">
    <property type="entry name" value="EXPERA"/>
</dbReference>
<feature type="signal peptide" evidence="7">
    <location>
        <begin position="1"/>
        <end position="22"/>
    </location>
</feature>
<comment type="caution">
    <text evidence="9">The sequence shown here is derived from an EMBL/GenBank/DDBJ whole genome shotgun (WGS) entry which is preliminary data.</text>
</comment>
<evidence type="ECO:0000313" key="10">
    <source>
        <dbReference type="Proteomes" id="UP001054252"/>
    </source>
</evidence>
<evidence type="ECO:0000256" key="6">
    <source>
        <dbReference type="SAM" id="Phobius"/>
    </source>
</evidence>
<reference evidence="9 10" key="1">
    <citation type="journal article" date="2021" name="Commun. Biol.">
        <title>The genome of Shorea leprosula (Dipterocarpaceae) highlights the ecological relevance of drought in aseasonal tropical rainforests.</title>
        <authorList>
            <person name="Ng K.K.S."/>
            <person name="Kobayashi M.J."/>
            <person name="Fawcett J.A."/>
            <person name="Hatakeyama M."/>
            <person name="Paape T."/>
            <person name="Ng C.H."/>
            <person name="Ang C.C."/>
            <person name="Tnah L.H."/>
            <person name="Lee C.T."/>
            <person name="Nishiyama T."/>
            <person name="Sese J."/>
            <person name="O'Brien M.J."/>
            <person name="Copetti D."/>
            <person name="Mohd Noor M.I."/>
            <person name="Ong R.C."/>
            <person name="Putra M."/>
            <person name="Sireger I.Z."/>
            <person name="Indrioko S."/>
            <person name="Kosugi Y."/>
            <person name="Izuno A."/>
            <person name="Isagi Y."/>
            <person name="Lee S.L."/>
            <person name="Shimizu K.K."/>
        </authorList>
    </citation>
    <scope>NUCLEOTIDE SEQUENCE [LARGE SCALE GENOMIC DNA]</scope>
    <source>
        <strain evidence="9">214</strain>
    </source>
</reference>
<evidence type="ECO:0000256" key="1">
    <source>
        <dbReference type="ARBA" id="ARBA00004141"/>
    </source>
</evidence>
<dbReference type="PROSITE" id="PS51751">
    <property type="entry name" value="EXPERA"/>
    <property type="match status" value="1"/>
</dbReference>
<evidence type="ECO:0000313" key="9">
    <source>
        <dbReference type="EMBL" id="GKV13322.1"/>
    </source>
</evidence>
<keyword evidence="3 5" id="KW-1133">Transmembrane helix</keyword>
<keyword evidence="4 5" id="KW-0472">Membrane</keyword>
<keyword evidence="2 5" id="KW-0812">Transmembrane</keyword>
<dbReference type="PANTHER" id="PTHR31204">
    <property type="entry name" value="SIGMA INTRACELLULAR RECEPTOR 2"/>
    <property type="match status" value="1"/>
</dbReference>
<keyword evidence="7" id="KW-0732">Signal</keyword>
<dbReference type="EMBL" id="BPVZ01000038">
    <property type="protein sequence ID" value="GKV13322.1"/>
    <property type="molecule type" value="Genomic_DNA"/>
</dbReference>
<dbReference type="PANTHER" id="PTHR31204:SF1">
    <property type="entry name" value="SIGMA INTRACELLULAR RECEPTOR 2"/>
    <property type="match status" value="1"/>
</dbReference>
<evidence type="ECO:0000256" key="4">
    <source>
        <dbReference type="ARBA" id="ARBA00023136"/>
    </source>
</evidence>
<name>A0AAV5JP38_9ROSI</name>
<gene>
    <name evidence="9" type="ORF">SLEP1_g24349</name>
</gene>
<evidence type="ECO:0000256" key="7">
    <source>
        <dbReference type="SAM" id="SignalP"/>
    </source>
</evidence>
<proteinExistence type="predicted"/>
<feature type="transmembrane region" description="Helical" evidence="6">
    <location>
        <begin position="125"/>
        <end position="145"/>
    </location>
</feature>
<feature type="chain" id="PRO_5043517780" description="EXPERA domain-containing protein" evidence="7">
    <location>
        <begin position="23"/>
        <end position="168"/>
    </location>
</feature>
<evidence type="ECO:0000256" key="5">
    <source>
        <dbReference type="PROSITE-ProRule" id="PRU01087"/>
    </source>
</evidence>
<dbReference type="AlphaFoldDB" id="A0AAV5JP38"/>
<evidence type="ECO:0000256" key="3">
    <source>
        <dbReference type="ARBA" id="ARBA00022989"/>
    </source>
</evidence>
<feature type="domain" description="EXPERA" evidence="8">
    <location>
        <begin position="8"/>
        <end position="140"/>
    </location>
</feature>
<keyword evidence="10" id="KW-1185">Reference proteome</keyword>
<dbReference type="Proteomes" id="UP001054252">
    <property type="component" value="Unassembled WGS sequence"/>
</dbReference>
<dbReference type="GO" id="GO:0005783">
    <property type="term" value="C:endoplasmic reticulum"/>
    <property type="evidence" value="ECO:0007669"/>
    <property type="project" value="TreeGrafter"/>
</dbReference>
<dbReference type="InterPro" id="IPR051987">
    <property type="entry name" value="Sigma-2_receptor-like"/>
</dbReference>
<organism evidence="9 10">
    <name type="scientific">Rubroshorea leprosula</name>
    <dbReference type="NCBI Taxonomy" id="152421"/>
    <lineage>
        <taxon>Eukaryota</taxon>
        <taxon>Viridiplantae</taxon>
        <taxon>Streptophyta</taxon>
        <taxon>Embryophyta</taxon>
        <taxon>Tracheophyta</taxon>
        <taxon>Spermatophyta</taxon>
        <taxon>Magnoliopsida</taxon>
        <taxon>eudicotyledons</taxon>
        <taxon>Gunneridae</taxon>
        <taxon>Pentapetalae</taxon>
        <taxon>rosids</taxon>
        <taxon>malvids</taxon>
        <taxon>Malvales</taxon>
        <taxon>Dipterocarpaceae</taxon>
        <taxon>Rubroshorea</taxon>
    </lineage>
</organism>
<feature type="transmembrane region" description="Helical" evidence="6">
    <location>
        <begin position="63"/>
        <end position="85"/>
    </location>
</feature>
<dbReference type="Pfam" id="PF05241">
    <property type="entry name" value="EBP"/>
    <property type="match status" value="1"/>
</dbReference>
<protein>
    <recommendedName>
        <fullName evidence="8">EXPERA domain-containing protein</fullName>
    </recommendedName>
</protein>
<comment type="subcellular location">
    <subcellularLocation>
        <location evidence="1">Membrane</location>
        <topology evidence="1">Multi-pass membrane protein</topology>
    </subcellularLocation>
</comment>
<evidence type="ECO:0000259" key="8">
    <source>
        <dbReference type="PROSITE" id="PS51751"/>
    </source>
</evidence>
<evidence type="ECO:0000256" key="2">
    <source>
        <dbReference type="ARBA" id="ARBA00022692"/>
    </source>
</evidence>
<accession>A0AAV5JP38</accession>
<dbReference type="GO" id="GO:0016020">
    <property type="term" value="C:membrane"/>
    <property type="evidence" value="ECO:0007669"/>
    <property type="project" value="UniProtKB-SubCell"/>
</dbReference>
<feature type="transmembrane region" description="Helical" evidence="6">
    <location>
        <begin position="97"/>
        <end position="119"/>
    </location>
</feature>
<sequence>MGFLCKLVDASLLLVFSVIALAAPLIDSQTFLPQSVFPELVVDLKKYYIRHYDDYLLDEMPNFFVGLIWVELLFQWPLAVLNIYGILAYKPWFKTTCLIYGVSVLTSMAAILGELIGSQKASDKLMMMYCPFMGFGILAMLRGLVPCTNTSGSMGKKPASATARKKRA</sequence>